<dbReference type="SUPFAM" id="SSF81301">
    <property type="entry name" value="Nucleotidyltransferase"/>
    <property type="match status" value="1"/>
</dbReference>
<organism evidence="13 14">
    <name type="scientific">Rhypophila decipiens</name>
    <dbReference type="NCBI Taxonomy" id="261697"/>
    <lineage>
        <taxon>Eukaryota</taxon>
        <taxon>Fungi</taxon>
        <taxon>Dikarya</taxon>
        <taxon>Ascomycota</taxon>
        <taxon>Pezizomycotina</taxon>
        <taxon>Sordariomycetes</taxon>
        <taxon>Sordariomycetidae</taxon>
        <taxon>Sordariales</taxon>
        <taxon>Naviculisporaceae</taxon>
        <taxon>Rhypophila</taxon>
    </lineage>
</organism>
<feature type="compositionally biased region" description="Pro residues" evidence="10">
    <location>
        <begin position="26"/>
        <end position="38"/>
    </location>
</feature>
<dbReference type="GO" id="GO:0050265">
    <property type="term" value="F:RNA uridylyltransferase activity"/>
    <property type="evidence" value="ECO:0007669"/>
    <property type="project" value="TreeGrafter"/>
</dbReference>
<dbReference type="Gene3D" id="3.30.460.10">
    <property type="entry name" value="Beta Polymerase, domain 2"/>
    <property type="match status" value="1"/>
</dbReference>
<feature type="compositionally biased region" description="Low complexity" evidence="10">
    <location>
        <begin position="65"/>
        <end position="74"/>
    </location>
</feature>
<feature type="region of interest" description="Disordered" evidence="10">
    <location>
        <begin position="1"/>
        <end position="197"/>
    </location>
</feature>
<keyword evidence="14" id="KW-1185">Reference proteome</keyword>
<protein>
    <recommendedName>
        <fullName evidence="5">polynucleotide adenylyltransferase</fullName>
        <ecNumber evidence="5">2.7.7.19</ecNumber>
    </recommendedName>
</protein>
<dbReference type="Pfam" id="PF03828">
    <property type="entry name" value="PAP_assoc"/>
    <property type="match status" value="1"/>
</dbReference>
<evidence type="ECO:0000256" key="8">
    <source>
        <dbReference type="ARBA" id="ARBA00022723"/>
    </source>
</evidence>
<dbReference type="GO" id="GO:0031123">
    <property type="term" value="P:RNA 3'-end processing"/>
    <property type="evidence" value="ECO:0007669"/>
    <property type="project" value="TreeGrafter"/>
</dbReference>
<dbReference type="InterPro" id="IPR054708">
    <property type="entry name" value="MTPAP-like_central"/>
</dbReference>
<feature type="domain" description="Poly(A) RNA polymerase mitochondrial-like central palm" evidence="12">
    <location>
        <begin position="218"/>
        <end position="335"/>
    </location>
</feature>
<feature type="region of interest" description="Disordered" evidence="10">
    <location>
        <begin position="906"/>
        <end position="948"/>
    </location>
</feature>
<dbReference type="SUPFAM" id="SSF81631">
    <property type="entry name" value="PAP/OAS1 substrate-binding domain"/>
    <property type="match status" value="1"/>
</dbReference>
<dbReference type="GO" id="GO:0046872">
    <property type="term" value="F:metal ion binding"/>
    <property type="evidence" value="ECO:0007669"/>
    <property type="project" value="UniProtKB-KW"/>
</dbReference>
<dbReference type="PANTHER" id="PTHR12271">
    <property type="entry name" value="POLY A POLYMERASE CID PAP -RELATED"/>
    <property type="match status" value="1"/>
</dbReference>
<comment type="cofactor">
    <cofactor evidence="2">
        <name>Mg(2+)</name>
        <dbReference type="ChEBI" id="CHEBI:18420"/>
    </cofactor>
</comment>
<reference evidence="13" key="2">
    <citation type="submission" date="2023-05" db="EMBL/GenBank/DDBJ databases">
        <authorList>
            <consortium name="Lawrence Berkeley National Laboratory"/>
            <person name="Steindorff A."/>
            <person name="Hensen N."/>
            <person name="Bonometti L."/>
            <person name="Westerberg I."/>
            <person name="Brannstrom I.O."/>
            <person name="Guillou S."/>
            <person name="Cros-Aarteil S."/>
            <person name="Calhoun S."/>
            <person name="Haridas S."/>
            <person name="Kuo A."/>
            <person name="Mondo S."/>
            <person name="Pangilinan J."/>
            <person name="Riley R."/>
            <person name="Labutti K."/>
            <person name="Andreopoulos B."/>
            <person name="Lipzen A."/>
            <person name="Chen C."/>
            <person name="Yanf M."/>
            <person name="Daum C."/>
            <person name="Ng V."/>
            <person name="Clum A."/>
            <person name="Ohm R."/>
            <person name="Martin F."/>
            <person name="Silar P."/>
            <person name="Natvig D."/>
            <person name="Lalanne C."/>
            <person name="Gautier V."/>
            <person name="Ament-Velasquez S.L."/>
            <person name="Kruys A."/>
            <person name="Hutchinson M.I."/>
            <person name="Powell A.J."/>
            <person name="Barry K."/>
            <person name="Miller A.N."/>
            <person name="Grigoriev I.V."/>
            <person name="Debuchy R."/>
            <person name="Gladieux P."/>
            <person name="Thoren M.H."/>
            <person name="Johannesson H."/>
        </authorList>
    </citation>
    <scope>NUCLEOTIDE SEQUENCE</scope>
    <source>
        <strain evidence="13">PSN293</strain>
    </source>
</reference>
<keyword evidence="8" id="KW-0479">Metal-binding</keyword>
<feature type="domain" description="PAP-associated" evidence="11">
    <location>
        <begin position="847"/>
        <end position="897"/>
    </location>
</feature>
<comment type="similarity">
    <text evidence="4">Belongs to the DNA polymerase type-B-like family.</text>
</comment>
<evidence type="ECO:0000259" key="12">
    <source>
        <dbReference type="Pfam" id="PF22600"/>
    </source>
</evidence>
<dbReference type="EMBL" id="MU858057">
    <property type="protein sequence ID" value="KAK4217806.1"/>
    <property type="molecule type" value="Genomic_DNA"/>
</dbReference>
<evidence type="ECO:0000256" key="7">
    <source>
        <dbReference type="ARBA" id="ARBA00022679"/>
    </source>
</evidence>
<evidence type="ECO:0000256" key="10">
    <source>
        <dbReference type="SAM" id="MobiDB-lite"/>
    </source>
</evidence>
<accession>A0AAN7B9P6</accession>
<sequence length="1057" mass="117605">MNPHPPQNEGSGLEDRLRGLILNHPSPDPSVQYPPPPAHENLFPGAPVPQFASQGSNPPKPPPGFEAAPGPALANADSTNKRPRKRMNQAERRQASSQLSIPIGPRAQVPPTPQSAGLYSKSPGQQLQSGAQYEHHGPRSAPFRGNRDTPSPGASAQSHSRNQSFHSYNGPPSSRRTLFDPSSPRNPGHSYNNSGQYQMQPEDVKAQADLLEGLCHSIIANAEITIADIAEKENFRIMIESVARDAICRYEREQNGVLGFPPESVQLRCFGSLSSGFATKDADMDLGLLSPLSRVQPDGPNSPIPRLVEKAFLDLGLGARLLTRTRVPIIKICEKPPSSLLAALLEERAKWDRGLDGNTEKSSPADDLTLERYTDLVLYTKARPPYQRKFPSLRQGKMSLQSYYSFAKALLKRLGGRDLTAGTLGNFTEADYCFINDFSREFVDGLADSELRDRLQRYPSLRLRDSQNHRTLYGVHAQIEGEKLVMVWESRAISEKDDYLERQARRHLTAWQELQYGPEYGRDSLHYNRELTKAVEHLKTIPTIQLSQHSQTQHESAVSYHHRTSRLLADLGGFDTPSPKNQLLPSVVRQYIQGIYLPEIRKQMDEFAESRPGVSLRTVARNHKALQLAHDYEKCLQKGLYPDKAVPLIESYIKVLRTPMTLAQVPGRNFDNFVVSCSDELAGKGPELLRLGNPSKMAPNQPRDPYRDKLEFPKSGVGVQCDINFSAHLGLQNTLLLRCYSHCDPRVRPLVLFVKHWAKVRGINTPYRGSLSSYGYVLMMLHYLVNVVQPFVCPNLQLLAPPPDPNLSAQQIEETVTCKGRNIRFWRDEQAIKGLAQANALTQNRQSVGELLRGFFEYYAHFTAVSSGQGQGFDWGRDVISLRTPGGLLSKQEKGWTGAKTVIEEVISPREPPSSSATEPVQDDAGSGKQEAASTTAAVSTPTTAQPARETKEVRYRYLFAIEDPFELDHNVARTVTHNGIVSIRDEFRRAWRIIKNAGKSGVPQEDLLEDLALAGGVRDKEEFQKLLAELHGSTWNTLYCSPADAQNEVKTGSGAE</sequence>
<evidence type="ECO:0000313" key="14">
    <source>
        <dbReference type="Proteomes" id="UP001301769"/>
    </source>
</evidence>
<dbReference type="Gene3D" id="1.10.1410.10">
    <property type="match status" value="1"/>
</dbReference>
<proteinExistence type="inferred from homology"/>
<dbReference type="Pfam" id="PF22600">
    <property type="entry name" value="MTPAP-like_central"/>
    <property type="match status" value="1"/>
</dbReference>
<feature type="compositionally biased region" description="Low complexity" evidence="10">
    <location>
        <begin position="932"/>
        <end position="948"/>
    </location>
</feature>
<evidence type="ECO:0000256" key="5">
    <source>
        <dbReference type="ARBA" id="ARBA00012388"/>
    </source>
</evidence>
<feature type="compositionally biased region" description="Polar residues" evidence="10">
    <location>
        <begin position="183"/>
        <end position="197"/>
    </location>
</feature>
<name>A0AAN7B9P6_9PEZI</name>
<dbReference type="InterPro" id="IPR002058">
    <property type="entry name" value="PAP_assoc"/>
</dbReference>
<keyword evidence="7" id="KW-0808">Transferase</keyword>
<gene>
    <name evidence="13" type="ORF">QBC37DRAFT_276586</name>
</gene>
<reference evidence="13" key="1">
    <citation type="journal article" date="2023" name="Mol. Phylogenet. Evol.">
        <title>Genome-scale phylogeny and comparative genomics of the fungal order Sordariales.</title>
        <authorList>
            <person name="Hensen N."/>
            <person name="Bonometti L."/>
            <person name="Westerberg I."/>
            <person name="Brannstrom I.O."/>
            <person name="Guillou S."/>
            <person name="Cros-Aarteil S."/>
            <person name="Calhoun S."/>
            <person name="Haridas S."/>
            <person name="Kuo A."/>
            <person name="Mondo S."/>
            <person name="Pangilinan J."/>
            <person name="Riley R."/>
            <person name="LaButti K."/>
            <person name="Andreopoulos B."/>
            <person name="Lipzen A."/>
            <person name="Chen C."/>
            <person name="Yan M."/>
            <person name="Daum C."/>
            <person name="Ng V."/>
            <person name="Clum A."/>
            <person name="Steindorff A."/>
            <person name="Ohm R.A."/>
            <person name="Martin F."/>
            <person name="Silar P."/>
            <person name="Natvig D.O."/>
            <person name="Lalanne C."/>
            <person name="Gautier V."/>
            <person name="Ament-Velasquez S.L."/>
            <person name="Kruys A."/>
            <person name="Hutchinson M.I."/>
            <person name="Powell A.J."/>
            <person name="Barry K."/>
            <person name="Miller A.N."/>
            <person name="Grigoriev I.V."/>
            <person name="Debuchy R."/>
            <person name="Gladieux P."/>
            <person name="Hiltunen Thoren M."/>
            <person name="Johannesson H."/>
        </authorList>
    </citation>
    <scope>NUCLEOTIDE SEQUENCE</scope>
    <source>
        <strain evidence="13">PSN293</strain>
    </source>
</reference>
<dbReference type="InterPro" id="IPR043519">
    <property type="entry name" value="NT_sf"/>
</dbReference>
<keyword evidence="6" id="KW-0963">Cytoplasm</keyword>
<dbReference type="GO" id="GO:0005737">
    <property type="term" value="C:cytoplasm"/>
    <property type="evidence" value="ECO:0007669"/>
    <property type="project" value="UniProtKB-SubCell"/>
</dbReference>
<evidence type="ECO:0000256" key="4">
    <source>
        <dbReference type="ARBA" id="ARBA00008593"/>
    </source>
</evidence>
<evidence type="ECO:0000256" key="1">
    <source>
        <dbReference type="ARBA" id="ARBA00001936"/>
    </source>
</evidence>
<dbReference type="GO" id="GO:1990817">
    <property type="term" value="F:poly(A) RNA polymerase activity"/>
    <property type="evidence" value="ECO:0007669"/>
    <property type="project" value="UniProtKB-EC"/>
</dbReference>
<comment type="cofactor">
    <cofactor evidence="1">
        <name>Mn(2+)</name>
        <dbReference type="ChEBI" id="CHEBI:29035"/>
    </cofactor>
</comment>
<dbReference type="Proteomes" id="UP001301769">
    <property type="component" value="Unassembled WGS sequence"/>
</dbReference>
<feature type="compositionally biased region" description="Polar residues" evidence="10">
    <location>
        <begin position="148"/>
        <end position="176"/>
    </location>
</feature>
<evidence type="ECO:0000259" key="11">
    <source>
        <dbReference type="Pfam" id="PF03828"/>
    </source>
</evidence>
<dbReference type="EC" id="2.7.7.19" evidence="5"/>
<evidence type="ECO:0000256" key="9">
    <source>
        <dbReference type="ARBA" id="ARBA00022842"/>
    </source>
</evidence>
<dbReference type="GO" id="GO:0010605">
    <property type="term" value="P:negative regulation of macromolecule metabolic process"/>
    <property type="evidence" value="ECO:0007669"/>
    <property type="project" value="UniProtKB-ARBA"/>
</dbReference>
<dbReference type="PANTHER" id="PTHR12271:SF40">
    <property type="entry name" value="POLY(A) RNA POLYMERASE GLD2"/>
    <property type="match status" value="1"/>
</dbReference>
<comment type="subcellular location">
    <subcellularLocation>
        <location evidence="3">Cytoplasm</location>
    </subcellularLocation>
</comment>
<comment type="caution">
    <text evidence="13">The sequence shown here is derived from an EMBL/GenBank/DDBJ whole genome shotgun (WGS) entry which is preliminary data.</text>
</comment>
<evidence type="ECO:0000256" key="6">
    <source>
        <dbReference type="ARBA" id="ARBA00022490"/>
    </source>
</evidence>
<evidence type="ECO:0000313" key="13">
    <source>
        <dbReference type="EMBL" id="KAK4217806.1"/>
    </source>
</evidence>
<dbReference type="AlphaFoldDB" id="A0AAN7B9P6"/>
<keyword evidence="9" id="KW-0460">Magnesium</keyword>
<feature type="compositionally biased region" description="Polar residues" evidence="10">
    <location>
        <begin position="114"/>
        <end position="131"/>
    </location>
</feature>
<evidence type="ECO:0000256" key="3">
    <source>
        <dbReference type="ARBA" id="ARBA00004496"/>
    </source>
</evidence>
<evidence type="ECO:0000256" key="2">
    <source>
        <dbReference type="ARBA" id="ARBA00001946"/>
    </source>
</evidence>